<dbReference type="SUPFAM" id="SSF53383">
    <property type="entry name" value="PLP-dependent transferases"/>
    <property type="match status" value="1"/>
</dbReference>
<accession>A0A2V3W190</accession>
<evidence type="ECO:0000256" key="2">
    <source>
        <dbReference type="ARBA" id="ARBA00005384"/>
    </source>
</evidence>
<dbReference type="RefSeq" id="WP_110394898.1">
    <property type="nucleotide sequence ID" value="NZ_JBHUHB010000001.1"/>
</dbReference>
<dbReference type="OrthoDB" id="9808770at2"/>
<dbReference type="InterPro" id="IPR000524">
    <property type="entry name" value="Tscrpt_reg_HTH_GntR"/>
</dbReference>
<evidence type="ECO:0000313" key="9">
    <source>
        <dbReference type="EMBL" id="PXW88083.1"/>
    </source>
</evidence>
<gene>
    <name evidence="9" type="ORF">DFR56_104236</name>
</gene>
<dbReference type="Pfam" id="PF00392">
    <property type="entry name" value="GntR"/>
    <property type="match status" value="1"/>
</dbReference>
<dbReference type="Gene3D" id="1.10.10.10">
    <property type="entry name" value="Winged helix-like DNA-binding domain superfamily/Winged helix DNA-binding domain"/>
    <property type="match status" value="1"/>
</dbReference>
<dbReference type="InterPro" id="IPR036390">
    <property type="entry name" value="WH_DNA-bd_sf"/>
</dbReference>
<evidence type="ECO:0000256" key="1">
    <source>
        <dbReference type="ARBA" id="ARBA00001933"/>
    </source>
</evidence>
<evidence type="ECO:0000313" key="10">
    <source>
        <dbReference type="Proteomes" id="UP000247978"/>
    </source>
</evidence>
<proteinExistence type="inferred from homology"/>
<dbReference type="InterPro" id="IPR036388">
    <property type="entry name" value="WH-like_DNA-bd_sf"/>
</dbReference>
<comment type="caution">
    <text evidence="9">The sequence shown here is derived from an EMBL/GenBank/DDBJ whole genome shotgun (WGS) entry which is preliminary data.</text>
</comment>
<dbReference type="InterPro" id="IPR015424">
    <property type="entry name" value="PyrdxlP-dep_Trfase"/>
</dbReference>
<dbReference type="AlphaFoldDB" id="A0A2V3W190"/>
<keyword evidence="5" id="KW-0805">Transcription regulation</keyword>
<dbReference type="CDD" id="cd00609">
    <property type="entry name" value="AAT_like"/>
    <property type="match status" value="1"/>
</dbReference>
<dbReference type="PANTHER" id="PTHR46577">
    <property type="entry name" value="HTH-TYPE TRANSCRIPTIONAL REGULATORY PROTEIN GABR"/>
    <property type="match status" value="1"/>
</dbReference>
<keyword evidence="10" id="KW-1185">Reference proteome</keyword>
<dbReference type="GO" id="GO:0003700">
    <property type="term" value="F:DNA-binding transcription factor activity"/>
    <property type="evidence" value="ECO:0007669"/>
    <property type="project" value="InterPro"/>
</dbReference>
<dbReference type="InterPro" id="IPR051446">
    <property type="entry name" value="HTH_trans_reg/aminotransferase"/>
</dbReference>
<comment type="similarity">
    <text evidence="2">In the C-terminal section; belongs to the class-I pyridoxal-phosphate-dependent aminotransferase family.</text>
</comment>
<evidence type="ECO:0000256" key="5">
    <source>
        <dbReference type="ARBA" id="ARBA00023015"/>
    </source>
</evidence>
<organism evidence="9 10">
    <name type="scientific">Pseudogracilibacillus auburnensis</name>
    <dbReference type="NCBI Taxonomy" id="1494959"/>
    <lineage>
        <taxon>Bacteria</taxon>
        <taxon>Bacillati</taxon>
        <taxon>Bacillota</taxon>
        <taxon>Bacilli</taxon>
        <taxon>Bacillales</taxon>
        <taxon>Bacillaceae</taxon>
        <taxon>Pseudogracilibacillus</taxon>
    </lineage>
</organism>
<dbReference type="GO" id="GO:0008483">
    <property type="term" value="F:transaminase activity"/>
    <property type="evidence" value="ECO:0007669"/>
    <property type="project" value="UniProtKB-KW"/>
</dbReference>
<dbReference type="SMART" id="SM00345">
    <property type="entry name" value="HTH_GNTR"/>
    <property type="match status" value="1"/>
</dbReference>
<protein>
    <submittedName>
        <fullName evidence="9">GntR family transcriptional regulator</fullName>
    </submittedName>
</protein>
<dbReference type="EMBL" id="QJJQ01000004">
    <property type="protein sequence ID" value="PXW88083.1"/>
    <property type="molecule type" value="Genomic_DNA"/>
</dbReference>
<dbReference type="Proteomes" id="UP000247978">
    <property type="component" value="Unassembled WGS sequence"/>
</dbReference>
<dbReference type="PROSITE" id="PS50949">
    <property type="entry name" value="HTH_GNTR"/>
    <property type="match status" value="1"/>
</dbReference>
<dbReference type="InterPro" id="IPR004839">
    <property type="entry name" value="Aminotransferase_I/II_large"/>
</dbReference>
<evidence type="ECO:0000256" key="7">
    <source>
        <dbReference type="ARBA" id="ARBA00023163"/>
    </source>
</evidence>
<comment type="cofactor">
    <cofactor evidence="1">
        <name>pyridoxal 5'-phosphate</name>
        <dbReference type="ChEBI" id="CHEBI:597326"/>
    </cofactor>
</comment>
<evidence type="ECO:0000256" key="4">
    <source>
        <dbReference type="ARBA" id="ARBA00022898"/>
    </source>
</evidence>
<keyword evidence="3" id="KW-0032">Aminotransferase</keyword>
<dbReference type="Pfam" id="PF00155">
    <property type="entry name" value="Aminotran_1_2"/>
    <property type="match status" value="1"/>
</dbReference>
<feature type="domain" description="HTH gntR-type" evidence="8">
    <location>
        <begin position="14"/>
        <end position="82"/>
    </location>
</feature>
<keyword evidence="7" id="KW-0804">Transcription</keyword>
<dbReference type="SUPFAM" id="SSF46785">
    <property type="entry name" value="Winged helix' DNA-binding domain"/>
    <property type="match status" value="1"/>
</dbReference>
<evidence type="ECO:0000256" key="3">
    <source>
        <dbReference type="ARBA" id="ARBA00022576"/>
    </source>
</evidence>
<evidence type="ECO:0000259" key="8">
    <source>
        <dbReference type="PROSITE" id="PS50949"/>
    </source>
</evidence>
<reference evidence="9 10" key="1">
    <citation type="submission" date="2018-05" db="EMBL/GenBank/DDBJ databases">
        <title>Genomic Encyclopedia of Type Strains, Phase IV (KMG-IV): sequencing the most valuable type-strain genomes for metagenomic binning, comparative biology and taxonomic classification.</title>
        <authorList>
            <person name="Goeker M."/>
        </authorList>
    </citation>
    <scope>NUCLEOTIDE SEQUENCE [LARGE SCALE GENOMIC DNA]</scope>
    <source>
        <strain evidence="9 10">DSM 28556</strain>
    </source>
</reference>
<name>A0A2V3W190_9BACI</name>
<keyword evidence="3" id="KW-0808">Transferase</keyword>
<dbReference type="CDD" id="cd07377">
    <property type="entry name" value="WHTH_GntR"/>
    <property type="match status" value="1"/>
</dbReference>
<dbReference type="GO" id="GO:0003677">
    <property type="term" value="F:DNA binding"/>
    <property type="evidence" value="ECO:0007669"/>
    <property type="project" value="UniProtKB-KW"/>
</dbReference>
<dbReference type="InterPro" id="IPR015421">
    <property type="entry name" value="PyrdxlP-dep_Trfase_major"/>
</dbReference>
<keyword evidence="4" id="KW-0663">Pyridoxal phosphate</keyword>
<evidence type="ECO:0000256" key="6">
    <source>
        <dbReference type="ARBA" id="ARBA00023125"/>
    </source>
</evidence>
<dbReference type="GO" id="GO:0030170">
    <property type="term" value="F:pyridoxal phosphate binding"/>
    <property type="evidence" value="ECO:0007669"/>
    <property type="project" value="InterPro"/>
</dbReference>
<dbReference type="PANTHER" id="PTHR46577:SF1">
    <property type="entry name" value="HTH-TYPE TRANSCRIPTIONAL REGULATORY PROTEIN GABR"/>
    <property type="match status" value="1"/>
</dbReference>
<sequence length="469" mass="54263">MIEITPLLNLESKHPIYIQLYEYIKNEVEAGRLPSKSKLPSIRRLAANLHISQNTVESAYQQLFAEGYIDSKPRSGMYVMPLEEKLDTIKQPVETFSTVESYDEETSYTLDFYQGAIDLTHFPLNEWKKCSNEVLHHKDILQYGDHRQGERKLREQLVTYLYFSRGVNSSPDQIVIGAGLQHLLGMLSLLFRKKQYTIAIEDPGYKGAKDVFKNNGLTVHPIPVDRDGIHMDELVKSESDVLYITPSHQYPTGVITPINKRRQLLKWVNEAERYIIEDDYDSEFRYVGKPIPSLQGLDSNHKIIYIGTFSKSFLPSIRISYMVLPPSLLKMYKQLFASYVQTVSRIHQEALALFIEKGYLERHIRRMRKQNRHKRDTLLKAIAQYMGDHVSVIGEKSGVFILIKINELISESTLIERAKKVKVKVYPTSRYWSKRSTEYPMIQLGFGGLTEKEIEEGISLLSKAWFKES</sequence>
<keyword evidence="6" id="KW-0238">DNA-binding</keyword>
<dbReference type="Gene3D" id="3.40.640.10">
    <property type="entry name" value="Type I PLP-dependent aspartate aminotransferase-like (Major domain)"/>
    <property type="match status" value="1"/>
</dbReference>